<dbReference type="EMBL" id="WIXP02000001">
    <property type="protein sequence ID" value="KAF6216174.1"/>
    <property type="molecule type" value="Genomic_DNA"/>
</dbReference>
<dbReference type="SMART" id="SM00860">
    <property type="entry name" value="SMI1_KNR4"/>
    <property type="match status" value="1"/>
</dbReference>
<dbReference type="Pfam" id="PF00858">
    <property type="entry name" value="ASC"/>
    <property type="match status" value="1"/>
</dbReference>
<reference evidence="16" key="1">
    <citation type="journal article" date="2021" name="Mol. Ecol. Resour.">
        <title>Apolygus lucorum genome provides insights into omnivorousness and mesophyll feeding.</title>
        <authorList>
            <person name="Liu Y."/>
            <person name="Liu H."/>
            <person name="Wang H."/>
            <person name="Huang T."/>
            <person name="Liu B."/>
            <person name="Yang B."/>
            <person name="Yin L."/>
            <person name="Li B."/>
            <person name="Zhang Y."/>
            <person name="Zhang S."/>
            <person name="Jiang F."/>
            <person name="Zhang X."/>
            <person name="Ren Y."/>
            <person name="Wang B."/>
            <person name="Wang S."/>
            <person name="Lu Y."/>
            <person name="Wu K."/>
            <person name="Fan W."/>
            <person name="Wang G."/>
        </authorList>
    </citation>
    <scope>NUCLEOTIDE SEQUENCE</scope>
    <source>
        <strain evidence="16">12Hb</strain>
    </source>
</reference>
<comment type="caution">
    <text evidence="16">The sequence shown here is derived from an EMBL/GenBank/DDBJ whole genome shotgun (WGS) entry which is preliminary data.</text>
</comment>
<evidence type="ECO:0000256" key="12">
    <source>
        <dbReference type="RuleBase" id="RU000679"/>
    </source>
</evidence>
<accession>A0A8S9Y5T3</accession>
<dbReference type="Gene3D" id="2.60.470.10">
    <property type="entry name" value="Acid-sensing ion channels like domains"/>
    <property type="match status" value="1"/>
</dbReference>
<name>A0A8S9Y5T3_APOLU</name>
<dbReference type="AlphaFoldDB" id="A0A8S9Y5T3"/>
<keyword evidence="4 12" id="KW-0894">Sodium channel</keyword>
<evidence type="ECO:0000256" key="13">
    <source>
        <dbReference type="SAM" id="MobiDB-lite"/>
    </source>
</evidence>
<organism evidence="16 17">
    <name type="scientific">Apolygus lucorum</name>
    <name type="common">Small green plant bug</name>
    <name type="synonym">Lygocoris lucorum</name>
    <dbReference type="NCBI Taxonomy" id="248454"/>
    <lineage>
        <taxon>Eukaryota</taxon>
        <taxon>Metazoa</taxon>
        <taxon>Ecdysozoa</taxon>
        <taxon>Arthropoda</taxon>
        <taxon>Hexapoda</taxon>
        <taxon>Insecta</taxon>
        <taxon>Pterygota</taxon>
        <taxon>Neoptera</taxon>
        <taxon>Paraneoptera</taxon>
        <taxon>Hemiptera</taxon>
        <taxon>Heteroptera</taxon>
        <taxon>Panheteroptera</taxon>
        <taxon>Cimicomorpha</taxon>
        <taxon>Miridae</taxon>
        <taxon>Mirini</taxon>
        <taxon>Apolygus</taxon>
    </lineage>
</organism>
<feature type="transmembrane region" description="Helical" evidence="14">
    <location>
        <begin position="406"/>
        <end position="439"/>
    </location>
</feature>
<keyword evidence="8 12" id="KW-0406">Ion transport</keyword>
<keyword evidence="17" id="KW-1185">Reference proteome</keyword>
<protein>
    <recommendedName>
        <fullName evidence="15">Knr4/Smi1-like domain-containing protein</fullName>
    </recommendedName>
</protein>
<evidence type="ECO:0000256" key="11">
    <source>
        <dbReference type="ARBA" id="ARBA00023303"/>
    </source>
</evidence>
<keyword evidence="7" id="KW-0915">Sodium</keyword>
<evidence type="ECO:0000256" key="2">
    <source>
        <dbReference type="ARBA" id="ARBA00007193"/>
    </source>
</evidence>
<gene>
    <name evidence="16" type="ORF">GE061_000514</name>
</gene>
<dbReference type="PANTHER" id="PTHR31854">
    <property type="entry name" value="TUBULIN POLYGLUTAMYLASE COMPLEX SUBUNIT 2"/>
    <property type="match status" value="1"/>
</dbReference>
<evidence type="ECO:0000256" key="3">
    <source>
        <dbReference type="ARBA" id="ARBA00022448"/>
    </source>
</evidence>
<evidence type="ECO:0000313" key="17">
    <source>
        <dbReference type="Proteomes" id="UP000466442"/>
    </source>
</evidence>
<evidence type="ECO:0000259" key="15">
    <source>
        <dbReference type="SMART" id="SM00860"/>
    </source>
</evidence>
<evidence type="ECO:0000313" key="16">
    <source>
        <dbReference type="EMBL" id="KAF6216174.1"/>
    </source>
</evidence>
<sequence length="800" mass="91545">MIKLITRTSWKYQTREFFENSTLHGVRYIAEKERPIYEKLMWFSFVVIGAIVTLIIIVSLWEKFQTNPTITGLDTDFHSWDVPFPGVTICPSSPALTTRIETYITKKWGQGIPESKIEYYSKFINLIANFSYVNLKEIVQYKTDKNLPQKDFRQLLYEVAVRCEDFLSDCVFKMERDGGKCCVFFSPTFTEKGYCYSFNSLYSENQWPWKTDEKEGKIRYIYETDVTWSLELVARIAEINSEEMSVYIHSPNELPGMEMAPQHLWNNQIDKIFFAARTTYTTEAAKQLTIKQRKCVFKDEVKLPTASEYSYWACMSNCRMMLAMEKCSCVPFFHHAVKGFPYCSLDGLVCLAAFADDFIQGVGCSCELGCDNTVYEVEKFNDGEQQNYTLEVGFVSWPMIRYKREVLFGWVDLLVAFGGIAGLFLGFSLLSGVEIIYYFTLRSFCMVYRNKSELVELKHEAENRPLPKIDLGLSPDLAAVRNSKSMDTAEIVTRIVTQGGKGKKPGVAPLSKHYGVPYDVSEENFHDHLTLGLARTLNDLPGVQNVTLEKREPCEKSLLNSWEQRHSCILPFDLKNFYLSTDGFLLTWCFCNGGEEIPIGNLHINSLSKLRRLAGVNGNFGDVESSPSLLDLDPFVSKSQKERPLFKSTCKVFELDTCRDVASVCLVYVEHKINPSIWLLDRSLEWHFLSPSFTQYFRMMLVYQGLPEWQYNLTTIGLAPWAQQLMYTFTPHLHSPPSVRKDICSTEVQLDPSIFKVKSKHSKKSRAGDTHDEPREGKSSKGAKNEATSSSSGSKHGNPR</sequence>
<feature type="compositionally biased region" description="Polar residues" evidence="13">
    <location>
        <begin position="786"/>
        <end position="800"/>
    </location>
</feature>
<evidence type="ECO:0000256" key="14">
    <source>
        <dbReference type="SAM" id="Phobius"/>
    </source>
</evidence>
<evidence type="ECO:0000256" key="7">
    <source>
        <dbReference type="ARBA" id="ARBA00023053"/>
    </source>
</evidence>
<dbReference type="PANTHER" id="PTHR31854:SF2">
    <property type="entry name" value="TUBULIN POLYGLUTAMYLASE COMPLEX SUBUNIT 2"/>
    <property type="match status" value="1"/>
</dbReference>
<dbReference type="OrthoDB" id="6238402at2759"/>
<keyword evidence="5 12" id="KW-0812">Transmembrane</keyword>
<dbReference type="InterPro" id="IPR018958">
    <property type="entry name" value="Knr4/Smi1-like_dom"/>
</dbReference>
<feature type="transmembrane region" description="Helical" evidence="14">
    <location>
        <begin position="40"/>
        <end position="61"/>
    </location>
</feature>
<dbReference type="GO" id="GO:0005272">
    <property type="term" value="F:sodium channel activity"/>
    <property type="evidence" value="ECO:0007669"/>
    <property type="project" value="UniProtKB-KW"/>
</dbReference>
<evidence type="ECO:0000256" key="4">
    <source>
        <dbReference type="ARBA" id="ARBA00022461"/>
    </source>
</evidence>
<evidence type="ECO:0000256" key="5">
    <source>
        <dbReference type="ARBA" id="ARBA00022692"/>
    </source>
</evidence>
<evidence type="ECO:0000256" key="9">
    <source>
        <dbReference type="ARBA" id="ARBA00023136"/>
    </source>
</evidence>
<keyword evidence="9 14" id="KW-0472">Membrane</keyword>
<feature type="domain" description="Knr4/Smi1-like" evidence="15">
    <location>
        <begin position="553"/>
        <end position="699"/>
    </location>
</feature>
<keyword evidence="10 12" id="KW-0739">Sodium transport</keyword>
<keyword evidence="6 14" id="KW-1133">Transmembrane helix</keyword>
<dbReference type="Gene3D" id="1.10.287.770">
    <property type="entry name" value="YojJ-like"/>
    <property type="match status" value="1"/>
</dbReference>
<dbReference type="Proteomes" id="UP000466442">
    <property type="component" value="Linkage Group LG1"/>
</dbReference>
<evidence type="ECO:0000256" key="6">
    <source>
        <dbReference type="ARBA" id="ARBA00022989"/>
    </source>
</evidence>
<proteinExistence type="inferred from homology"/>
<evidence type="ECO:0000256" key="1">
    <source>
        <dbReference type="ARBA" id="ARBA00004141"/>
    </source>
</evidence>
<keyword evidence="11 12" id="KW-0407">Ion channel</keyword>
<evidence type="ECO:0000256" key="10">
    <source>
        <dbReference type="ARBA" id="ARBA00023201"/>
    </source>
</evidence>
<feature type="region of interest" description="Disordered" evidence="13">
    <location>
        <begin position="755"/>
        <end position="800"/>
    </location>
</feature>
<keyword evidence="3 12" id="KW-0813">Transport</keyword>
<comment type="similarity">
    <text evidence="2 12">Belongs to the amiloride-sensitive sodium channel (TC 1.A.6) family.</text>
</comment>
<dbReference type="InterPro" id="IPR039231">
    <property type="entry name" value="TPGS2"/>
</dbReference>
<dbReference type="GO" id="GO:0016020">
    <property type="term" value="C:membrane"/>
    <property type="evidence" value="ECO:0007669"/>
    <property type="project" value="UniProtKB-SubCell"/>
</dbReference>
<comment type="subcellular location">
    <subcellularLocation>
        <location evidence="1">Membrane</location>
        <topology evidence="1">Multi-pass membrane protein</topology>
    </subcellularLocation>
</comment>
<feature type="compositionally biased region" description="Basic and acidic residues" evidence="13">
    <location>
        <begin position="766"/>
        <end position="779"/>
    </location>
</feature>
<dbReference type="InterPro" id="IPR001873">
    <property type="entry name" value="ENaC"/>
</dbReference>
<evidence type="ECO:0000256" key="8">
    <source>
        <dbReference type="ARBA" id="ARBA00023065"/>
    </source>
</evidence>